<feature type="transmembrane region" description="Helical" evidence="6">
    <location>
        <begin position="203"/>
        <end position="224"/>
    </location>
</feature>
<evidence type="ECO:0000259" key="8">
    <source>
        <dbReference type="Pfam" id="PF04893"/>
    </source>
</evidence>
<dbReference type="EMBL" id="GGFJ01007563">
    <property type="protein sequence ID" value="MBW56704.1"/>
    <property type="molecule type" value="Transcribed_RNA"/>
</dbReference>
<feature type="domain" description="Yip1" evidence="8">
    <location>
        <begin position="96"/>
        <end position="273"/>
    </location>
</feature>
<sequence>MEPTTADDLLSFKEFPLIQETSGSSAQININSPQRSASISPSRQQDEGTASGQDGQQTAGKGASIFSFEYYQKFFDVDTMTVVDRIATAMIPKRAPANYLELNIATNPDMYGPVWIVLTLIFTIAISGNMASYLQNTGNHHWRYNFHLVSYAATAIILYTVLVPSALWGVLKWSSRPHELDIEDSNDDETGSGGGGGSRSPSLLSLICVYGYSLAIYIPVSVLWTVQVSLIQWLLVITGVVLSSFALLAVLIPAIKRSRYSLFIVLAIEVAHFALAAGFMLYFFHAPDTEPPVEAPMHKPIASVVVNTTMPAKQM</sequence>
<evidence type="ECO:0000313" key="9">
    <source>
        <dbReference type="EMBL" id="MBW56704.1"/>
    </source>
</evidence>
<protein>
    <recommendedName>
        <fullName evidence="6">Protein YIPF</fullName>
    </recommendedName>
</protein>
<dbReference type="AlphaFoldDB" id="A0A2M4BUL5"/>
<accession>A0A2M4BUL5</accession>
<keyword evidence="4 6" id="KW-1133">Transmembrane helix</keyword>
<feature type="region of interest" description="Disordered" evidence="7">
    <location>
        <begin position="23"/>
        <end position="58"/>
    </location>
</feature>
<evidence type="ECO:0000256" key="7">
    <source>
        <dbReference type="SAM" id="MobiDB-lite"/>
    </source>
</evidence>
<feature type="transmembrane region" description="Helical" evidence="6">
    <location>
        <begin position="230"/>
        <end position="255"/>
    </location>
</feature>
<evidence type="ECO:0000256" key="6">
    <source>
        <dbReference type="RuleBase" id="RU361264"/>
    </source>
</evidence>
<dbReference type="GO" id="GO:0000139">
    <property type="term" value="C:Golgi membrane"/>
    <property type="evidence" value="ECO:0007669"/>
    <property type="project" value="UniProtKB-SubCell"/>
</dbReference>
<organism evidence="9">
    <name type="scientific">Anopheles marajoara</name>
    <dbReference type="NCBI Taxonomy" id="58244"/>
    <lineage>
        <taxon>Eukaryota</taxon>
        <taxon>Metazoa</taxon>
        <taxon>Ecdysozoa</taxon>
        <taxon>Arthropoda</taxon>
        <taxon>Hexapoda</taxon>
        <taxon>Insecta</taxon>
        <taxon>Pterygota</taxon>
        <taxon>Neoptera</taxon>
        <taxon>Endopterygota</taxon>
        <taxon>Diptera</taxon>
        <taxon>Nematocera</taxon>
        <taxon>Culicoidea</taxon>
        <taxon>Culicidae</taxon>
        <taxon>Anophelinae</taxon>
        <taxon>Anopheles</taxon>
    </lineage>
</organism>
<name>A0A2M4BUL5_9DIPT</name>
<evidence type="ECO:0000256" key="2">
    <source>
        <dbReference type="ARBA" id="ARBA00010596"/>
    </source>
</evidence>
<evidence type="ECO:0000256" key="4">
    <source>
        <dbReference type="ARBA" id="ARBA00022989"/>
    </source>
</evidence>
<dbReference type="GO" id="GO:0031267">
    <property type="term" value="F:small GTPase binding"/>
    <property type="evidence" value="ECO:0007669"/>
    <property type="project" value="InterPro"/>
</dbReference>
<dbReference type="PANTHER" id="PTHR12822:SF2">
    <property type="entry name" value="PROTEIN YIPF"/>
    <property type="match status" value="1"/>
</dbReference>
<evidence type="ECO:0000256" key="5">
    <source>
        <dbReference type="ARBA" id="ARBA00023136"/>
    </source>
</evidence>
<feature type="transmembrane region" description="Helical" evidence="6">
    <location>
        <begin position="146"/>
        <end position="171"/>
    </location>
</feature>
<proteinExistence type="inferred from homology"/>
<reference evidence="9" key="1">
    <citation type="submission" date="2018-01" db="EMBL/GenBank/DDBJ databases">
        <title>An insight into the sialome of Amazonian anophelines.</title>
        <authorList>
            <person name="Ribeiro J.M."/>
            <person name="Scarpassa V."/>
            <person name="Calvo E."/>
        </authorList>
    </citation>
    <scope>NUCLEOTIDE SEQUENCE</scope>
    <source>
        <tissue evidence="9">Salivary glands</tissue>
    </source>
</reference>
<keyword evidence="5 6" id="KW-0472">Membrane</keyword>
<feature type="transmembrane region" description="Helical" evidence="6">
    <location>
        <begin position="262"/>
        <end position="284"/>
    </location>
</feature>
<dbReference type="InterPro" id="IPR039765">
    <property type="entry name" value="Yip5/YIPF1/YIPF2"/>
</dbReference>
<dbReference type="PANTHER" id="PTHR12822">
    <property type="entry name" value="PROTEIN YIPF"/>
    <property type="match status" value="1"/>
</dbReference>
<evidence type="ECO:0000256" key="1">
    <source>
        <dbReference type="ARBA" id="ARBA00004141"/>
    </source>
</evidence>
<comment type="subcellular location">
    <subcellularLocation>
        <location evidence="6">Golgi apparatus membrane</location>
        <topology evidence="6">Multi-pass membrane protein</topology>
    </subcellularLocation>
    <subcellularLocation>
        <location evidence="1">Membrane</location>
        <topology evidence="1">Multi-pass membrane protein</topology>
    </subcellularLocation>
</comment>
<comment type="similarity">
    <text evidence="2 6">Belongs to the YIP1 family.</text>
</comment>
<dbReference type="GO" id="GO:0016192">
    <property type="term" value="P:vesicle-mediated transport"/>
    <property type="evidence" value="ECO:0007669"/>
    <property type="project" value="InterPro"/>
</dbReference>
<feature type="transmembrane region" description="Helical" evidence="6">
    <location>
        <begin position="114"/>
        <end position="134"/>
    </location>
</feature>
<keyword evidence="3 6" id="KW-0812">Transmembrane</keyword>
<evidence type="ECO:0000256" key="3">
    <source>
        <dbReference type="ARBA" id="ARBA00022692"/>
    </source>
</evidence>
<dbReference type="Pfam" id="PF04893">
    <property type="entry name" value="Yip1"/>
    <property type="match status" value="1"/>
</dbReference>
<dbReference type="InterPro" id="IPR006977">
    <property type="entry name" value="Yip1_dom"/>
</dbReference>